<reference evidence="2" key="1">
    <citation type="submission" date="2019-07" db="EMBL/GenBank/DDBJ databases">
        <title>Shewanella sp. YLB-08 draft genomic sequence.</title>
        <authorList>
            <person name="Yu L."/>
        </authorList>
    </citation>
    <scope>NUCLEOTIDE SEQUENCE [LARGE SCALE GENOMIC DNA]</scope>
    <source>
        <strain evidence="2">JCM 20706</strain>
    </source>
</reference>
<proteinExistence type="predicted"/>
<evidence type="ECO:0000313" key="1">
    <source>
        <dbReference type="EMBL" id="TRY15827.1"/>
    </source>
</evidence>
<accession>A0A553JTP6</accession>
<keyword evidence="2" id="KW-1185">Reference proteome</keyword>
<dbReference type="Proteomes" id="UP000318126">
    <property type="component" value="Unassembled WGS sequence"/>
</dbReference>
<protein>
    <submittedName>
        <fullName evidence="1">Uncharacterized protein</fullName>
    </submittedName>
</protein>
<organism evidence="1 2">
    <name type="scientific">Shewanella hanedai</name>
    <name type="common">Alteromonas hanedai</name>
    <dbReference type="NCBI Taxonomy" id="25"/>
    <lineage>
        <taxon>Bacteria</taxon>
        <taxon>Pseudomonadati</taxon>
        <taxon>Pseudomonadota</taxon>
        <taxon>Gammaproteobacteria</taxon>
        <taxon>Alteromonadales</taxon>
        <taxon>Shewanellaceae</taxon>
        <taxon>Shewanella</taxon>
    </lineage>
</organism>
<comment type="caution">
    <text evidence="1">The sequence shown here is derived from an EMBL/GenBank/DDBJ whole genome shotgun (WGS) entry which is preliminary data.</text>
</comment>
<gene>
    <name evidence="1" type="ORF">FN961_02255</name>
</gene>
<dbReference type="AlphaFoldDB" id="A0A553JTP6"/>
<dbReference type="OrthoDB" id="9859129at2"/>
<sequence length="168" mass="19177">MSFNFDELLIQGKDAADLVQQNKNEIEEVYEKLGHSLSSFLALDIKFEEDVEYKKENNNTAIHRSAIDILALHSVGFPKSRELTGYNYIFIKHEKTDVKKSLMKVKRSNGGYPITVVHEKNHYVADNQKEFADAVGVVVSDYQTHLMLRSFKRLVDEAIKKAAVVDKS</sequence>
<dbReference type="EMBL" id="VKGK01000002">
    <property type="protein sequence ID" value="TRY15827.1"/>
    <property type="molecule type" value="Genomic_DNA"/>
</dbReference>
<evidence type="ECO:0000313" key="2">
    <source>
        <dbReference type="Proteomes" id="UP000318126"/>
    </source>
</evidence>
<dbReference type="RefSeq" id="WP_143562924.1">
    <property type="nucleotide sequence ID" value="NZ_BMPL01000002.1"/>
</dbReference>
<name>A0A553JTP6_SHEHA</name>